<dbReference type="Pfam" id="PF04717">
    <property type="entry name" value="Phage_base_V"/>
    <property type="match status" value="1"/>
</dbReference>
<reference evidence="2 3" key="1">
    <citation type="submission" date="2023-10" db="EMBL/GenBank/DDBJ databases">
        <title>Novel methanotroph of the genus Methylocapsa from a subarctic wetland.</title>
        <authorList>
            <person name="Belova S.E."/>
            <person name="Oshkin I.Y."/>
            <person name="Miroshnikov K."/>
            <person name="Dedysh S.N."/>
        </authorList>
    </citation>
    <scope>NUCLEOTIDE SEQUENCE [LARGE SCALE GENOMIC DNA]</scope>
    <source>
        <strain evidence="2 3">RX1</strain>
    </source>
</reference>
<feature type="domain" description="Gp5/Type VI secretion system Vgr protein OB-fold" evidence="1">
    <location>
        <begin position="8"/>
        <end position="81"/>
    </location>
</feature>
<dbReference type="EMBL" id="CP136862">
    <property type="protein sequence ID" value="WOJ90438.1"/>
    <property type="molecule type" value="Genomic_DNA"/>
</dbReference>
<proteinExistence type="predicted"/>
<name>A0ABZ0HUQ0_9HYPH</name>
<evidence type="ECO:0000313" key="3">
    <source>
        <dbReference type="Proteomes" id="UP001626536"/>
    </source>
</evidence>
<evidence type="ECO:0000259" key="1">
    <source>
        <dbReference type="Pfam" id="PF04717"/>
    </source>
</evidence>
<dbReference type="Gene3D" id="2.40.50.230">
    <property type="entry name" value="Gp5 N-terminal domain"/>
    <property type="match status" value="1"/>
</dbReference>
<dbReference type="InterPro" id="IPR037026">
    <property type="entry name" value="Vgr_OB-fold_dom_sf"/>
</dbReference>
<dbReference type="Proteomes" id="UP001626536">
    <property type="component" value="Chromosome"/>
</dbReference>
<protein>
    <submittedName>
        <fullName evidence="2">Phage baseplate assembly protein V</fullName>
    </submittedName>
</protein>
<keyword evidence="3" id="KW-1185">Reference proteome</keyword>
<accession>A0ABZ0HUQ0</accession>
<dbReference type="SUPFAM" id="SSF69255">
    <property type="entry name" value="gp5 N-terminal domain-like"/>
    <property type="match status" value="1"/>
</dbReference>
<organism evidence="2 3">
    <name type="scientific">Methylocapsa polymorpha</name>
    <dbReference type="NCBI Taxonomy" id="3080828"/>
    <lineage>
        <taxon>Bacteria</taxon>
        <taxon>Pseudomonadati</taxon>
        <taxon>Pseudomonadota</taxon>
        <taxon>Alphaproteobacteria</taxon>
        <taxon>Hyphomicrobiales</taxon>
        <taxon>Beijerinckiaceae</taxon>
        <taxon>Methylocapsa</taxon>
    </lineage>
</organism>
<dbReference type="RefSeq" id="WP_407339888.1">
    <property type="nucleotide sequence ID" value="NZ_CP136862.1"/>
</dbReference>
<sequence>MKHLYGKYRGEVKNNLDPMLLGRLQVTAPAALGSALVWAMPCAPFAGSGVGFFALPPVGANVWVEFEAGNPESPIWSGCFWGLGEWPASMALPTMKVIKTVTATITINDLPGLGGVTIETKTGMKIAFDATSIQISNGVASVKLEGPKVSINGQALEVI</sequence>
<gene>
    <name evidence="2" type="ORF">RZS28_03845</name>
</gene>
<dbReference type="InterPro" id="IPR006531">
    <property type="entry name" value="Gp5/Vgr_OB"/>
</dbReference>
<evidence type="ECO:0000313" key="2">
    <source>
        <dbReference type="EMBL" id="WOJ90438.1"/>
    </source>
</evidence>